<evidence type="ECO:0000256" key="13">
    <source>
        <dbReference type="ARBA" id="ARBA00022692"/>
    </source>
</evidence>
<evidence type="ECO:0000256" key="27">
    <source>
        <dbReference type="SAM" id="Coils"/>
    </source>
</evidence>
<name>A0A060N919_CLOBO</name>
<keyword evidence="14" id="KW-0378">Hydrolase</keyword>
<dbReference type="PANTHER" id="PTHR32282">
    <property type="entry name" value="BINDING PROTEIN TRANSPEPTIDASE, PUTATIVE-RELATED"/>
    <property type="match status" value="1"/>
</dbReference>
<evidence type="ECO:0000256" key="8">
    <source>
        <dbReference type="ARBA" id="ARBA00022475"/>
    </source>
</evidence>
<keyword evidence="27" id="KW-0175">Coiled coil</keyword>
<comment type="function">
    <text evidence="1">Cell wall formation. Synthesis of cross-linked peptidoglycan from the lipid intermediates. The enzyme has a penicillin-insensitive transglycosylase N-terminal domain (formation of linear glycan strands) and a penicillin-sensitive transpeptidase C-terminal domain (cross-linking of the peptide subunits).</text>
</comment>
<evidence type="ECO:0000256" key="29">
    <source>
        <dbReference type="SAM" id="Phobius"/>
    </source>
</evidence>
<evidence type="ECO:0000256" key="19">
    <source>
        <dbReference type="ARBA" id="ARBA00023136"/>
    </source>
</evidence>
<evidence type="ECO:0000256" key="17">
    <source>
        <dbReference type="ARBA" id="ARBA00022984"/>
    </source>
</evidence>
<evidence type="ECO:0000313" key="32">
    <source>
        <dbReference type="EMBL" id="BAO05093.1"/>
    </source>
</evidence>
<dbReference type="InterPro" id="IPR036950">
    <property type="entry name" value="PBP_transglycosylase"/>
</dbReference>
<keyword evidence="13 29" id="KW-0812">Transmembrane</keyword>
<evidence type="ECO:0000256" key="28">
    <source>
        <dbReference type="SAM" id="MobiDB-lite"/>
    </source>
</evidence>
<keyword evidence="12" id="KW-0808">Transferase</keyword>
<keyword evidence="16" id="KW-0735">Signal-anchor</keyword>
<evidence type="ECO:0000256" key="18">
    <source>
        <dbReference type="ARBA" id="ARBA00022989"/>
    </source>
</evidence>
<dbReference type="GO" id="GO:0006508">
    <property type="term" value="P:proteolysis"/>
    <property type="evidence" value="ECO:0007669"/>
    <property type="project" value="UniProtKB-KW"/>
</dbReference>
<evidence type="ECO:0000256" key="23">
    <source>
        <dbReference type="ARBA" id="ARBA00034000"/>
    </source>
</evidence>
<evidence type="ECO:0000256" key="15">
    <source>
        <dbReference type="ARBA" id="ARBA00022960"/>
    </source>
</evidence>
<comment type="catalytic activity">
    <reaction evidence="25">
        <text>[GlcNAc-(1-&gt;4)-Mur2Ac(oyl-L-Ala-gamma-D-Glu-L-Lys-D-Ala-D-Ala)](n)-di-trans,octa-cis-undecaprenyl diphosphate + beta-D-GlcNAc-(1-&gt;4)-Mur2Ac(oyl-L-Ala-gamma-D-Glu-L-Lys-D-Ala-D-Ala)-di-trans,octa-cis-undecaprenyl diphosphate = [GlcNAc-(1-&gt;4)-Mur2Ac(oyl-L-Ala-gamma-D-Glu-L-Lys-D-Ala-D-Ala)](n+1)-di-trans,octa-cis-undecaprenyl diphosphate + di-trans,octa-cis-undecaprenyl diphosphate + H(+)</text>
        <dbReference type="Rhea" id="RHEA:23708"/>
        <dbReference type="Rhea" id="RHEA-COMP:9602"/>
        <dbReference type="Rhea" id="RHEA-COMP:9603"/>
        <dbReference type="ChEBI" id="CHEBI:15378"/>
        <dbReference type="ChEBI" id="CHEBI:58405"/>
        <dbReference type="ChEBI" id="CHEBI:60033"/>
        <dbReference type="ChEBI" id="CHEBI:78435"/>
        <dbReference type="EC" id="2.4.99.28"/>
    </reaction>
</comment>
<dbReference type="NCBIfam" id="TIGR02074">
    <property type="entry name" value="PBP_1a_fam"/>
    <property type="match status" value="1"/>
</dbReference>
<dbReference type="EMBL" id="BA000059">
    <property type="protein sequence ID" value="BAO05093.1"/>
    <property type="molecule type" value="Genomic_DNA"/>
</dbReference>
<dbReference type="Gene3D" id="1.10.3810.10">
    <property type="entry name" value="Biosynthetic peptidoglycan transglycosylase-like"/>
    <property type="match status" value="1"/>
</dbReference>
<feature type="coiled-coil region" evidence="27">
    <location>
        <begin position="676"/>
        <end position="707"/>
    </location>
</feature>
<feature type="compositionally biased region" description="Basic and acidic residues" evidence="28">
    <location>
        <begin position="812"/>
        <end position="831"/>
    </location>
</feature>
<dbReference type="Pfam" id="PF00912">
    <property type="entry name" value="Transgly"/>
    <property type="match status" value="1"/>
</dbReference>
<evidence type="ECO:0000256" key="14">
    <source>
        <dbReference type="ARBA" id="ARBA00022801"/>
    </source>
</evidence>
<comment type="similarity">
    <text evidence="4">In the C-terminal section; belongs to the transpeptidase family.</text>
</comment>
<keyword evidence="20" id="KW-0046">Antibiotic resistance</keyword>
<evidence type="ECO:0000256" key="22">
    <source>
        <dbReference type="ARBA" id="ARBA00023316"/>
    </source>
</evidence>
<dbReference type="UniPathway" id="UPA00219"/>
<evidence type="ECO:0000259" key="31">
    <source>
        <dbReference type="Pfam" id="PF00912"/>
    </source>
</evidence>
<dbReference type="GO" id="GO:0005886">
    <property type="term" value="C:plasma membrane"/>
    <property type="evidence" value="ECO:0007669"/>
    <property type="project" value="UniProtKB-SubCell"/>
</dbReference>
<evidence type="ECO:0000256" key="25">
    <source>
        <dbReference type="ARBA" id="ARBA00049902"/>
    </source>
</evidence>
<evidence type="ECO:0000256" key="1">
    <source>
        <dbReference type="ARBA" id="ARBA00002624"/>
    </source>
</evidence>
<evidence type="ECO:0000256" key="2">
    <source>
        <dbReference type="ARBA" id="ARBA00004401"/>
    </source>
</evidence>
<dbReference type="Pfam" id="PF00905">
    <property type="entry name" value="Transpeptidase"/>
    <property type="match status" value="1"/>
</dbReference>
<keyword evidence="22" id="KW-0961">Cell wall biogenesis/degradation</keyword>
<evidence type="ECO:0000256" key="7">
    <source>
        <dbReference type="ARBA" id="ARBA00018638"/>
    </source>
</evidence>
<dbReference type="GO" id="GO:0008360">
    <property type="term" value="P:regulation of cell shape"/>
    <property type="evidence" value="ECO:0007669"/>
    <property type="project" value="UniProtKB-KW"/>
</dbReference>
<proteinExistence type="inferred from homology"/>
<dbReference type="GO" id="GO:0009002">
    <property type="term" value="F:serine-type D-Ala-D-Ala carboxypeptidase activity"/>
    <property type="evidence" value="ECO:0007669"/>
    <property type="project" value="UniProtKB-EC"/>
</dbReference>
<evidence type="ECO:0000256" key="10">
    <source>
        <dbReference type="ARBA" id="ARBA00022670"/>
    </source>
</evidence>
<evidence type="ECO:0000256" key="20">
    <source>
        <dbReference type="ARBA" id="ARBA00023251"/>
    </source>
</evidence>
<keyword evidence="10" id="KW-0645">Protease</keyword>
<dbReference type="GO" id="GO:0008955">
    <property type="term" value="F:peptidoglycan glycosyltransferase activity"/>
    <property type="evidence" value="ECO:0007669"/>
    <property type="project" value="UniProtKB-EC"/>
</dbReference>
<keyword evidence="19 29" id="KW-0472">Membrane</keyword>
<evidence type="ECO:0000256" key="6">
    <source>
        <dbReference type="ARBA" id="ARBA00012448"/>
    </source>
</evidence>
<comment type="subcellular location">
    <subcellularLocation>
        <location evidence="2">Cell membrane</location>
        <topology evidence="2">Single-pass type II membrane protein</topology>
    </subcellularLocation>
</comment>
<dbReference type="PANTHER" id="PTHR32282:SF33">
    <property type="entry name" value="PEPTIDOGLYCAN GLYCOSYLTRANSFERASE"/>
    <property type="match status" value="1"/>
</dbReference>
<evidence type="ECO:0000259" key="30">
    <source>
        <dbReference type="Pfam" id="PF00905"/>
    </source>
</evidence>
<dbReference type="GO" id="GO:0009252">
    <property type="term" value="P:peptidoglycan biosynthetic process"/>
    <property type="evidence" value="ECO:0007669"/>
    <property type="project" value="UniProtKB-UniPathway"/>
</dbReference>
<evidence type="ECO:0000256" key="12">
    <source>
        <dbReference type="ARBA" id="ARBA00022679"/>
    </source>
</evidence>
<feature type="domain" description="Glycosyl transferase family 51" evidence="31">
    <location>
        <begin position="72"/>
        <end position="245"/>
    </location>
</feature>
<feature type="region of interest" description="Disordered" evidence="28">
    <location>
        <begin position="812"/>
        <end position="859"/>
    </location>
</feature>
<keyword evidence="11" id="KW-0328">Glycosyltransferase</keyword>
<dbReference type="GO" id="GO:0046677">
    <property type="term" value="P:response to antibiotic"/>
    <property type="evidence" value="ECO:0007669"/>
    <property type="project" value="UniProtKB-KW"/>
</dbReference>
<sequence length="859" mass="98335">MIIKRHKIKTTFIRIFSILLGLIFLSGGIFYFKYKDSLFLSMKNAKQKIAKIDNTTFIRTGATNIYDKDNNIINSINPFSYKYTELSNIPNNVQNAFISIEDKDYYNHNGYSIKGMSRAVWIILKSKGHTMQGGSTITQQLVKNVLLTNKQTMNRKFEELFISKEVEKKFSKKQILEYYLNNIYFANGAYGIETASNKYFSKPANKLTLSESAFLAAIPNNPSLYNPLTNYKNTIDRRNVILKSMLENDKITEPEYRKALEEKISIKLQKNKPIKDDFVTSFAIDNTVRYLMKLDDFQFKYKFNDNKEKKEYEKKFSEIYTEYDHKVRSGGYNIYTTIDSKAQKLLQNNVSSGLTDFDSVVQGSGVTIDNSTGKVTAIVGGRNPQDKFNRAFLSYRQPGSAIKPILAYAPALENGYFISSIVNDSAIPNGPANSDRSYRGNVNLRYALARSINTTPFKLLDDIGPNKALEYLYNMKFKKIAKEDNNPIIGVGGFTYGTSPVEMASAYASLANNGKFTDPDCLKSVKYKGINEIYHNENNTKQVYEKEIAYIITDVLKDVLDKPFGTGKNVKLSRHIAAGKTGTTDGSKDGWFCGYTPYYTTAIWVGADTPQSIGGLYGATYPGQIWKNYMDKLHENLPNKDFTRPKTVVNKYINPGDGSIANYNTGVSELFSQPILDRIEEIKRKKAAELEKRKENERQENAKKLLLAYEKAEYVSLESLEDINKLMENTKNSISLIKTTDKKQELERRFNKKYQELLPDKQKYEALFNIKRQEEEKAAEAEKIKQNSIEIENRKNELENRTYELQQREENLRRMQEELDGKLKSAEELQRKNNVKNTTEDNAPPKEKEKEKPNAESGV</sequence>
<dbReference type="FunFam" id="1.10.3810.10:FF:000001">
    <property type="entry name" value="Penicillin-binding protein 1A"/>
    <property type="match status" value="1"/>
</dbReference>
<dbReference type="SUPFAM" id="SSF53955">
    <property type="entry name" value="Lysozyme-like"/>
    <property type="match status" value="1"/>
</dbReference>
<accession>A0A060N919</accession>
<evidence type="ECO:0000256" key="9">
    <source>
        <dbReference type="ARBA" id="ARBA00022645"/>
    </source>
</evidence>
<dbReference type="AlphaFoldDB" id="A0A060N919"/>
<dbReference type="SUPFAM" id="SSF56601">
    <property type="entry name" value="beta-lactamase/transpeptidase-like"/>
    <property type="match status" value="1"/>
</dbReference>
<feature type="transmembrane region" description="Helical" evidence="29">
    <location>
        <begin position="12"/>
        <end position="32"/>
    </location>
</feature>
<feature type="domain" description="Penicillin-binding protein transpeptidase" evidence="30">
    <location>
        <begin position="363"/>
        <end position="630"/>
    </location>
</feature>
<evidence type="ECO:0000256" key="11">
    <source>
        <dbReference type="ARBA" id="ARBA00022676"/>
    </source>
</evidence>
<evidence type="ECO:0000256" key="26">
    <source>
        <dbReference type="ARBA" id="ARBA00060592"/>
    </source>
</evidence>
<keyword evidence="9" id="KW-0121">Carboxypeptidase</keyword>
<protein>
    <recommendedName>
        <fullName evidence="7">Penicillin-binding protein 1A</fullName>
        <ecNumber evidence="24">2.4.99.28</ecNumber>
        <ecNumber evidence="6">3.4.16.4</ecNumber>
    </recommendedName>
</protein>
<keyword evidence="18 29" id="KW-1133">Transmembrane helix</keyword>
<comment type="similarity">
    <text evidence="5">In the N-terminal section; belongs to the glycosyltransferase 51 family.</text>
</comment>
<comment type="pathway">
    <text evidence="26">Glycan biosynthesis.</text>
</comment>
<dbReference type="GO" id="GO:0008658">
    <property type="term" value="F:penicillin binding"/>
    <property type="evidence" value="ECO:0007669"/>
    <property type="project" value="InterPro"/>
</dbReference>
<dbReference type="InterPro" id="IPR023346">
    <property type="entry name" value="Lysozyme-like_dom_sf"/>
</dbReference>
<evidence type="ECO:0000256" key="16">
    <source>
        <dbReference type="ARBA" id="ARBA00022968"/>
    </source>
</evidence>
<dbReference type="HOGENOM" id="CLU_006354_2_2_9"/>
<evidence type="ECO:0000256" key="3">
    <source>
        <dbReference type="ARBA" id="ARBA00004752"/>
    </source>
</evidence>
<dbReference type="Gene3D" id="3.40.710.10">
    <property type="entry name" value="DD-peptidase/beta-lactamase superfamily"/>
    <property type="match status" value="1"/>
</dbReference>
<organism evidence="32">
    <name type="scientific">Clostridium botulinum B str. Osaka05</name>
    <dbReference type="NCBI Taxonomy" id="1407017"/>
    <lineage>
        <taxon>Bacteria</taxon>
        <taxon>Bacillati</taxon>
        <taxon>Bacillota</taxon>
        <taxon>Clostridia</taxon>
        <taxon>Eubacteriales</taxon>
        <taxon>Clostridiaceae</taxon>
        <taxon>Clostridium</taxon>
    </lineage>
</organism>
<dbReference type="InterPro" id="IPR001460">
    <property type="entry name" value="PCN-bd_Tpept"/>
</dbReference>
<comment type="pathway">
    <text evidence="3">Cell wall biogenesis; peptidoglycan biosynthesis.</text>
</comment>
<reference evidence="32" key="1">
    <citation type="submission" date="2013-10" db="EMBL/GenBank/DDBJ databases">
        <title>Draft genome sequence of Clostridium botulinum type B strain Osaka05.</title>
        <authorList>
            <person name="Sakaguchi Y."/>
            <person name="Hosomi K."/>
            <person name="Uchiyama J."/>
            <person name="Ogura Y."/>
            <person name="Sakaguchi M."/>
            <person name="Kohda T."/>
            <person name="Mukamoto M."/>
            <person name="Misawa N."/>
            <person name="Matsuzaki S."/>
            <person name="Hayashi T."/>
            <person name="Kozaki S."/>
        </authorList>
    </citation>
    <scope>NUCLEOTIDE SEQUENCE</scope>
    <source>
        <strain evidence="32">Osaka05</strain>
    </source>
</reference>
<dbReference type="InterPro" id="IPR012338">
    <property type="entry name" value="Beta-lactam/transpept-like"/>
</dbReference>
<dbReference type="Proteomes" id="UP000054164">
    <property type="component" value="Unassembled WGS sequence"/>
</dbReference>
<dbReference type="EC" id="3.4.16.4" evidence="6"/>
<evidence type="ECO:0000256" key="21">
    <source>
        <dbReference type="ARBA" id="ARBA00023268"/>
    </source>
</evidence>
<evidence type="ECO:0000256" key="24">
    <source>
        <dbReference type="ARBA" id="ARBA00044770"/>
    </source>
</evidence>
<dbReference type="InterPro" id="IPR050396">
    <property type="entry name" value="Glycosyltr_51/Transpeptidase"/>
</dbReference>
<keyword evidence="15" id="KW-0133">Cell shape</keyword>
<dbReference type="GO" id="GO:0071555">
    <property type="term" value="P:cell wall organization"/>
    <property type="evidence" value="ECO:0007669"/>
    <property type="project" value="UniProtKB-KW"/>
</dbReference>
<dbReference type="InterPro" id="IPR001264">
    <property type="entry name" value="Glyco_trans_51"/>
</dbReference>
<keyword evidence="17" id="KW-0573">Peptidoglycan synthesis</keyword>
<gene>
    <name evidence="32" type="ORF">CBO05P2_068</name>
</gene>
<comment type="catalytic activity">
    <reaction evidence="23">
        <text>Preferential cleavage: (Ac)2-L-Lys-D-Ala-|-D-Ala. Also transpeptidation of peptidyl-alanyl moieties that are N-acyl substituents of D-alanine.</text>
        <dbReference type="EC" id="3.4.16.4"/>
    </reaction>
</comment>
<evidence type="ECO:0000256" key="4">
    <source>
        <dbReference type="ARBA" id="ARBA00007090"/>
    </source>
</evidence>
<keyword evidence="21" id="KW-0511">Multifunctional enzyme</keyword>
<dbReference type="EC" id="2.4.99.28" evidence="24"/>
<keyword evidence="8" id="KW-1003">Cell membrane</keyword>
<evidence type="ECO:0000256" key="5">
    <source>
        <dbReference type="ARBA" id="ARBA00007739"/>
    </source>
</evidence>
<feature type="compositionally biased region" description="Basic and acidic residues" evidence="28">
    <location>
        <begin position="843"/>
        <end position="859"/>
    </location>
</feature>